<organism evidence="1 2">
    <name type="scientific">Helianthus annuus</name>
    <name type="common">Common sunflower</name>
    <dbReference type="NCBI Taxonomy" id="4232"/>
    <lineage>
        <taxon>Eukaryota</taxon>
        <taxon>Viridiplantae</taxon>
        <taxon>Streptophyta</taxon>
        <taxon>Embryophyta</taxon>
        <taxon>Tracheophyta</taxon>
        <taxon>Spermatophyta</taxon>
        <taxon>Magnoliopsida</taxon>
        <taxon>eudicotyledons</taxon>
        <taxon>Gunneridae</taxon>
        <taxon>Pentapetalae</taxon>
        <taxon>asterids</taxon>
        <taxon>campanulids</taxon>
        <taxon>Asterales</taxon>
        <taxon>Asteraceae</taxon>
        <taxon>Asteroideae</taxon>
        <taxon>Heliantheae alliance</taxon>
        <taxon>Heliantheae</taxon>
        <taxon>Helianthus</taxon>
    </lineage>
</organism>
<keyword evidence="2" id="KW-1185">Reference proteome</keyword>
<name>A0A9K3I952_HELAN</name>
<gene>
    <name evidence="1" type="ORF">HanXRQr2_Chr09g0403281</name>
</gene>
<evidence type="ECO:0000313" key="2">
    <source>
        <dbReference type="Proteomes" id="UP000215914"/>
    </source>
</evidence>
<comment type="caution">
    <text evidence="1">The sequence shown here is derived from an EMBL/GenBank/DDBJ whole genome shotgun (WGS) entry which is preliminary data.</text>
</comment>
<evidence type="ECO:0000313" key="1">
    <source>
        <dbReference type="EMBL" id="KAF5792190.1"/>
    </source>
</evidence>
<sequence length="58" mass="7113">MFHIGFREINRRWNDHRLRCCTRRANGDDLLWVMATLGFEGYSEPFESYLTRYREVIN</sequence>
<dbReference type="GO" id="GO:0046982">
    <property type="term" value="F:protein heterodimerization activity"/>
    <property type="evidence" value="ECO:0007669"/>
    <property type="project" value="InterPro"/>
</dbReference>
<dbReference type="InterPro" id="IPR009072">
    <property type="entry name" value="Histone-fold"/>
</dbReference>
<dbReference type="AlphaFoldDB" id="A0A9K3I952"/>
<dbReference type="Gramene" id="mRNA:HanXRQr2_Chr09g0403281">
    <property type="protein sequence ID" value="CDS:HanXRQr2_Chr09g0403281.1"/>
    <property type="gene ID" value="HanXRQr2_Chr09g0403281"/>
</dbReference>
<dbReference type="Proteomes" id="UP000215914">
    <property type="component" value="Unassembled WGS sequence"/>
</dbReference>
<accession>A0A9K3I952</accession>
<proteinExistence type="predicted"/>
<protein>
    <recommendedName>
        <fullName evidence="3">Histone-fold protein</fullName>
    </recommendedName>
</protein>
<reference evidence="1" key="2">
    <citation type="submission" date="2020-06" db="EMBL/GenBank/DDBJ databases">
        <title>Helianthus annuus Genome sequencing and assembly Release 2.</title>
        <authorList>
            <person name="Gouzy J."/>
            <person name="Langlade N."/>
            <person name="Munos S."/>
        </authorList>
    </citation>
    <scope>NUCLEOTIDE SEQUENCE</scope>
    <source>
        <tissue evidence="1">Leaves</tissue>
    </source>
</reference>
<dbReference type="Gene3D" id="1.10.20.10">
    <property type="entry name" value="Histone, subunit A"/>
    <property type="match status" value="1"/>
</dbReference>
<evidence type="ECO:0008006" key="3">
    <source>
        <dbReference type="Google" id="ProtNLM"/>
    </source>
</evidence>
<dbReference type="EMBL" id="MNCJ02000324">
    <property type="protein sequence ID" value="KAF5792190.1"/>
    <property type="molecule type" value="Genomic_DNA"/>
</dbReference>
<reference evidence="1" key="1">
    <citation type="journal article" date="2017" name="Nature">
        <title>The sunflower genome provides insights into oil metabolism, flowering and Asterid evolution.</title>
        <authorList>
            <person name="Badouin H."/>
            <person name="Gouzy J."/>
            <person name="Grassa C.J."/>
            <person name="Murat F."/>
            <person name="Staton S.E."/>
            <person name="Cottret L."/>
            <person name="Lelandais-Briere C."/>
            <person name="Owens G.L."/>
            <person name="Carrere S."/>
            <person name="Mayjonade B."/>
            <person name="Legrand L."/>
            <person name="Gill N."/>
            <person name="Kane N.C."/>
            <person name="Bowers J.E."/>
            <person name="Hubner S."/>
            <person name="Bellec A."/>
            <person name="Berard A."/>
            <person name="Berges H."/>
            <person name="Blanchet N."/>
            <person name="Boniface M.C."/>
            <person name="Brunel D."/>
            <person name="Catrice O."/>
            <person name="Chaidir N."/>
            <person name="Claudel C."/>
            <person name="Donnadieu C."/>
            <person name="Faraut T."/>
            <person name="Fievet G."/>
            <person name="Helmstetter N."/>
            <person name="King M."/>
            <person name="Knapp S.J."/>
            <person name="Lai Z."/>
            <person name="Le Paslier M.C."/>
            <person name="Lippi Y."/>
            <person name="Lorenzon L."/>
            <person name="Mandel J.R."/>
            <person name="Marage G."/>
            <person name="Marchand G."/>
            <person name="Marquand E."/>
            <person name="Bret-Mestries E."/>
            <person name="Morien E."/>
            <person name="Nambeesan S."/>
            <person name="Nguyen T."/>
            <person name="Pegot-Espagnet P."/>
            <person name="Pouilly N."/>
            <person name="Raftis F."/>
            <person name="Sallet E."/>
            <person name="Schiex T."/>
            <person name="Thomas J."/>
            <person name="Vandecasteele C."/>
            <person name="Vares D."/>
            <person name="Vear F."/>
            <person name="Vautrin S."/>
            <person name="Crespi M."/>
            <person name="Mangin B."/>
            <person name="Burke J.M."/>
            <person name="Salse J."/>
            <person name="Munos S."/>
            <person name="Vincourt P."/>
            <person name="Rieseberg L.H."/>
            <person name="Langlade N.B."/>
        </authorList>
    </citation>
    <scope>NUCLEOTIDE SEQUENCE</scope>
    <source>
        <tissue evidence="1">Leaves</tissue>
    </source>
</reference>